<comment type="caution">
    <text evidence="1">The sequence shown here is derived from an EMBL/GenBank/DDBJ whole genome shotgun (WGS) entry which is preliminary data.</text>
</comment>
<dbReference type="RefSeq" id="XP_062687504.1">
    <property type="nucleotide sequence ID" value="XM_062830284.1"/>
</dbReference>
<protein>
    <submittedName>
        <fullName evidence="1">Uncharacterized protein</fullName>
    </submittedName>
</protein>
<dbReference type="EMBL" id="JAUEPP010000001">
    <property type="protein sequence ID" value="KAK3356127.1"/>
    <property type="molecule type" value="Genomic_DNA"/>
</dbReference>
<reference evidence="1" key="2">
    <citation type="submission" date="2023-06" db="EMBL/GenBank/DDBJ databases">
        <authorList>
            <consortium name="Lawrence Berkeley National Laboratory"/>
            <person name="Haridas S."/>
            <person name="Hensen N."/>
            <person name="Bonometti L."/>
            <person name="Westerberg I."/>
            <person name="Brannstrom I.O."/>
            <person name="Guillou S."/>
            <person name="Cros-Aarteil S."/>
            <person name="Calhoun S."/>
            <person name="Kuo A."/>
            <person name="Mondo S."/>
            <person name="Pangilinan J."/>
            <person name="Riley R."/>
            <person name="Labutti K."/>
            <person name="Andreopoulos B."/>
            <person name="Lipzen A."/>
            <person name="Chen C."/>
            <person name="Yanf M."/>
            <person name="Daum C."/>
            <person name="Ng V."/>
            <person name="Clum A."/>
            <person name="Steindorff A."/>
            <person name="Ohm R."/>
            <person name="Martin F."/>
            <person name="Silar P."/>
            <person name="Natvig D."/>
            <person name="Lalanne C."/>
            <person name="Gautier V."/>
            <person name="Ament-Velasquez S.L."/>
            <person name="Kruys A."/>
            <person name="Hutchinson M.I."/>
            <person name="Powell A.J."/>
            <person name="Barry K."/>
            <person name="Miller A.N."/>
            <person name="Grigoriev I.V."/>
            <person name="Debuchy R."/>
            <person name="Gladieux P."/>
            <person name="Thoren M.H."/>
            <person name="Johannesson H."/>
        </authorList>
    </citation>
    <scope>NUCLEOTIDE SEQUENCE</scope>
    <source>
        <strain evidence="1">CBS 560.94</strain>
    </source>
</reference>
<proteinExistence type="predicted"/>
<name>A0AAE0JR22_9PEZI</name>
<accession>A0AAE0JR22</accession>
<dbReference type="Proteomes" id="UP001278500">
    <property type="component" value="Unassembled WGS sequence"/>
</dbReference>
<evidence type="ECO:0000313" key="1">
    <source>
        <dbReference type="EMBL" id="KAK3356127.1"/>
    </source>
</evidence>
<reference evidence="1" key="1">
    <citation type="journal article" date="2023" name="Mol. Phylogenet. Evol.">
        <title>Genome-scale phylogeny and comparative genomics of the fungal order Sordariales.</title>
        <authorList>
            <person name="Hensen N."/>
            <person name="Bonometti L."/>
            <person name="Westerberg I."/>
            <person name="Brannstrom I.O."/>
            <person name="Guillou S."/>
            <person name="Cros-Aarteil S."/>
            <person name="Calhoun S."/>
            <person name="Haridas S."/>
            <person name="Kuo A."/>
            <person name="Mondo S."/>
            <person name="Pangilinan J."/>
            <person name="Riley R."/>
            <person name="LaButti K."/>
            <person name="Andreopoulos B."/>
            <person name="Lipzen A."/>
            <person name="Chen C."/>
            <person name="Yan M."/>
            <person name="Daum C."/>
            <person name="Ng V."/>
            <person name="Clum A."/>
            <person name="Steindorff A."/>
            <person name="Ohm R.A."/>
            <person name="Martin F."/>
            <person name="Silar P."/>
            <person name="Natvig D.O."/>
            <person name="Lalanne C."/>
            <person name="Gautier V."/>
            <person name="Ament-Velasquez S.L."/>
            <person name="Kruys A."/>
            <person name="Hutchinson M.I."/>
            <person name="Powell A.J."/>
            <person name="Barry K."/>
            <person name="Miller A.N."/>
            <person name="Grigoriev I.V."/>
            <person name="Debuchy R."/>
            <person name="Gladieux P."/>
            <person name="Hiltunen Thoren M."/>
            <person name="Johannesson H."/>
        </authorList>
    </citation>
    <scope>NUCLEOTIDE SEQUENCE</scope>
    <source>
        <strain evidence="1">CBS 560.94</strain>
    </source>
</reference>
<organism evidence="1 2">
    <name type="scientific">Neurospora tetraspora</name>
    <dbReference type="NCBI Taxonomy" id="94610"/>
    <lineage>
        <taxon>Eukaryota</taxon>
        <taxon>Fungi</taxon>
        <taxon>Dikarya</taxon>
        <taxon>Ascomycota</taxon>
        <taxon>Pezizomycotina</taxon>
        <taxon>Sordariomycetes</taxon>
        <taxon>Sordariomycetidae</taxon>
        <taxon>Sordariales</taxon>
        <taxon>Sordariaceae</taxon>
        <taxon>Neurospora</taxon>
    </lineage>
</organism>
<evidence type="ECO:0000313" key="2">
    <source>
        <dbReference type="Proteomes" id="UP001278500"/>
    </source>
</evidence>
<gene>
    <name evidence="1" type="ORF">B0H65DRAFT_565352</name>
</gene>
<sequence>MAAHYCFDGYIKMNKVIVAVGDLRGLTTDLVFKVLILASPEHTPKTPALYRHAWDQALRRIRLTRHQQHCIRPSGVHVLALLGLDFLFFSRFPHSVVLYHSNTAKVCSISNIQETQEQEDQPATVRSQFLACRRTSAASLLGHERKAARGNQQQHEASLVPTPDSYWASIFDISRPTLLATLACRPISFRVSGPTTPPLCKVCFPIASLRGTSC</sequence>
<dbReference type="AlphaFoldDB" id="A0AAE0JR22"/>
<keyword evidence="2" id="KW-1185">Reference proteome</keyword>
<dbReference type="GeneID" id="87867438"/>